<evidence type="ECO:0000313" key="7">
    <source>
        <dbReference type="Proteomes" id="UP000578686"/>
    </source>
</evidence>
<comment type="caution">
    <text evidence="6">The sequence shown here is derived from an EMBL/GenBank/DDBJ whole genome shotgun (WGS) entry which is preliminary data.</text>
</comment>
<organism evidence="6 7">
    <name type="scientific">Streptomyces lonarensis</name>
    <dbReference type="NCBI Taxonomy" id="700599"/>
    <lineage>
        <taxon>Bacteria</taxon>
        <taxon>Bacillati</taxon>
        <taxon>Actinomycetota</taxon>
        <taxon>Actinomycetes</taxon>
        <taxon>Kitasatosporales</taxon>
        <taxon>Streptomycetaceae</taxon>
        <taxon>Streptomyces</taxon>
    </lineage>
</organism>
<reference evidence="6 7" key="1">
    <citation type="submission" date="2020-03" db="EMBL/GenBank/DDBJ databases">
        <title>Draft genome of Streptomyces sp. ventii, isolated from the Axial Seamount in the Pacific Ocean, and resequencing of the two type strains Streptomyces lonarensis strain NCL 716 and Streptomyces bohaiensis strain 11A07.</title>
        <authorList>
            <person name="Loughran R.M."/>
            <person name="Pfannmuller K.M."/>
            <person name="Wasson B.J."/>
            <person name="Deadmond M.C."/>
            <person name="Paddock B.E."/>
            <person name="Koyack M.J."/>
            <person name="Gallegos D.A."/>
            <person name="Mitchell E.A."/>
            <person name="Ushijima B."/>
            <person name="Saw J.H."/>
            <person name="Mcphail K.L."/>
            <person name="Videau P."/>
        </authorList>
    </citation>
    <scope>NUCLEOTIDE SEQUENCE [LARGE SCALE GENOMIC DNA]</scope>
    <source>
        <strain evidence="6 7">NCL716</strain>
    </source>
</reference>
<keyword evidence="2" id="KW-0805">Transcription regulation</keyword>
<dbReference type="GO" id="GO:0003700">
    <property type="term" value="F:DNA-binding transcription factor activity"/>
    <property type="evidence" value="ECO:0007669"/>
    <property type="project" value="InterPro"/>
</dbReference>
<dbReference type="PANTHER" id="PTHR30346">
    <property type="entry name" value="TRANSCRIPTIONAL DUAL REGULATOR HCAR-RELATED"/>
    <property type="match status" value="1"/>
</dbReference>
<dbReference type="RefSeq" id="WP_167967795.1">
    <property type="nucleotide sequence ID" value="NZ_BHZG01000013.1"/>
</dbReference>
<dbReference type="InterPro" id="IPR036390">
    <property type="entry name" value="WH_DNA-bd_sf"/>
</dbReference>
<keyword evidence="3" id="KW-0238">DNA-binding</keyword>
<dbReference type="GO" id="GO:0003677">
    <property type="term" value="F:DNA binding"/>
    <property type="evidence" value="ECO:0007669"/>
    <property type="project" value="UniProtKB-KW"/>
</dbReference>
<dbReference type="InterPro" id="IPR036388">
    <property type="entry name" value="WH-like_DNA-bd_sf"/>
</dbReference>
<protein>
    <submittedName>
        <fullName evidence="6">LysR family transcriptional regulator</fullName>
    </submittedName>
</protein>
<dbReference type="FunFam" id="1.10.10.10:FF:000001">
    <property type="entry name" value="LysR family transcriptional regulator"/>
    <property type="match status" value="1"/>
</dbReference>
<dbReference type="GO" id="GO:0032993">
    <property type="term" value="C:protein-DNA complex"/>
    <property type="evidence" value="ECO:0007669"/>
    <property type="project" value="TreeGrafter"/>
</dbReference>
<evidence type="ECO:0000256" key="2">
    <source>
        <dbReference type="ARBA" id="ARBA00023015"/>
    </source>
</evidence>
<dbReference type="SUPFAM" id="SSF46785">
    <property type="entry name" value="Winged helix' DNA-binding domain"/>
    <property type="match status" value="1"/>
</dbReference>
<sequence>MSITDTEREAPSGRAVRQPSADLGLSRLRSFICLAEELHFGRAAQRLHISQPALSQQLVRLEKDVATPLLRRTNRSVWLTPAGREFLRGARAAVRALDETTDATRRRAGSRLPLVLSHVPHAHGGLGSFVEDFGAALGEQLFRSTVRIARHSHEEHRRALREGRAVLGICPADGEPGVRGLGSADIVVLPAPGGASAAAPYPLRLSWPEWASPAEVDRLVSLARHLAQGSPTPLAAVRAGV</sequence>
<dbReference type="Proteomes" id="UP000578686">
    <property type="component" value="Unassembled WGS sequence"/>
</dbReference>
<evidence type="ECO:0000256" key="3">
    <source>
        <dbReference type="ARBA" id="ARBA00023125"/>
    </source>
</evidence>
<dbReference type="PANTHER" id="PTHR30346:SF0">
    <property type="entry name" value="HCA OPERON TRANSCRIPTIONAL ACTIVATOR HCAR"/>
    <property type="match status" value="1"/>
</dbReference>
<dbReference type="Pfam" id="PF00126">
    <property type="entry name" value="HTH_1"/>
    <property type="match status" value="1"/>
</dbReference>
<dbReference type="AlphaFoldDB" id="A0A7X6HXG2"/>
<keyword evidence="7" id="KW-1185">Reference proteome</keyword>
<dbReference type="InterPro" id="IPR000847">
    <property type="entry name" value="LysR_HTH_N"/>
</dbReference>
<gene>
    <name evidence="6" type="ORF">HCN56_02600</name>
</gene>
<evidence type="ECO:0000313" key="6">
    <source>
        <dbReference type="EMBL" id="NJQ04498.1"/>
    </source>
</evidence>
<proteinExistence type="inferred from homology"/>
<dbReference type="PRINTS" id="PR00039">
    <property type="entry name" value="HTHLYSR"/>
</dbReference>
<evidence type="ECO:0000256" key="1">
    <source>
        <dbReference type="ARBA" id="ARBA00009437"/>
    </source>
</evidence>
<dbReference type="PROSITE" id="PS50931">
    <property type="entry name" value="HTH_LYSR"/>
    <property type="match status" value="1"/>
</dbReference>
<accession>A0A7X6HXG2</accession>
<feature type="domain" description="HTH lysR-type" evidence="5">
    <location>
        <begin position="23"/>
        <end position="80"/>
    </location>
</feature>
<keyword evidence="4" id="KW-0804">Transcription</keyword>
<evidence type="ECO:0000256" key="4">
    <source>
        <dbReference type="ARBA" id="ARBA00023163"/>
    </source>
</evidence>
<comment type="similarity">
    <text evidence="1">Belongs to the LysR transcriptional regulatory family.</text>
</comment>
<dbReference type="Gene3D" id="1.10.10.10">
    <property type="entry name" value="Winged helix-like DNA-binding domain superfamily/Winged helix DNA-binding domain"/>
    <property type="match status" value="1"/>
</dbReference>
<name>A0A7X6HXG2_9ACTN</name>
<evidence type="ECO:0000259" key="5">
    <source>
        <dbReference type="PROSITE" id="PS50931"/>
    </source>
</evidence>
<dbReference type="EMBL" id="JAAVJD010000008">
    <property type="protein sequence ID" value="NJQ04498.1"/>
    <property type="molecule type" value="Genomic_DNA"/>
</dbReference>